<feature type="region of interest" description="Disordered" evidence="1">
    <location>
        <begin position="258"/>
        <end position="278"/>
    </location>
</feature>
<comment type="caution">
    <text evidence="2">The sequence shown here is derived from an EMBL/GenBank/DDBJ whole genome shotgun (WGS) entry which is preliminary data.</text>
</comment>
<evidence type="ECO:0000313" key="2">
    <source>
        <dbReference type="EMBL" id="KAG9683113.1"/>
    </source>
</evidence>
<feature type="non-terminal residue" evidence="2">
    <location>
        <position position="579"/>
    </location>
</feature>
<feature type="compositionally biased region" description="Basic and acidic residues" evidence="1">
    <location>
        <begin position="264"/>
        <end position="278"/>
    </location>
</feature>
<name>A0A9P8E7Q3_AURME</name>
<feature type="compositionally biased region" description="Acidic residues" evidence="1">
    <location>
        <begin position="189"/>
        <end position="229"/>
    </location>
</feature>
<reference evidence="2" key="2">
    <citation type="submission" date="2021-08" db="EMBL/GenBank/DDBJ databases">
        <authorList>
            <person name="Gostincar C."/>
            <person name="Sun X."/>
            <person name="Song Z."/>
            <person name="Gunde-Cimerman N."/>
        </authorList>
    </citation>
    <scope>NUCLEOTIDE SEQUENCE</scope>
    <source>
        <strain evidence="2">EXF-9911</strain>
    </source>
</reference>
<dbReference type="Proteomes" id="UP000779574">
    <property type="component" value="Unassembled WGS sequence"/>
</dbReference>
<gene>
    <name evidence="2" type="ORF">KCU76_g13321</name>
</gene>
<organism evidence="2 3">
    <name type="scientific">Aureobasidium melanogenum</name>
    <name type="common">Aureobasidium pullulans var. melanogenum</name>
    <dbReference type="NCBI Taxonomy" id="46634"/>
    <lineage>
        <taxon>Eukaryota</taxon>
        <taxon>Fungi</taxon>
        <taxon>Dikarya</taxon>
        <taxon>Ascomycota</taxon>
        <taxon>Pezizomycotina</taxon>
        <taxon>Dothideomycetes</taxon>
        <taxon>Dothideomycetidae</taxon>
        <taxon>Dothideales</taxon>
        <taxon>Saccotheciaceae</taxon>
        <taxon>Aureobasidium</taxon>
    </lineage>
</organism>
<reference evidence="2" key="1">
    <citation type="journal article" date="2021" name="J Fungi (Basel)">
        <title>Virulence traits and population genomics of the black yeast Aureobasidium melanogenum.</title>
        <authorList>
            <person name="Cernosa A."/>
            <person name="Sun X."/>
            <person name="Gostincar C."/>
            <person name="Fang C."/>
            <person name="Gunde-Cimerman N."/>
            <person name="Song Z."/>
        </authorList>
    </citation>
    <scope>NUCLEOTIDE SEQUENCE</scope>
    <source>
        <strain evidence="2">EXF-9911</strain>
    </source>
</reference>
<protein>
    <submittedName>
        <fullName evidence="2">Uncharacterized protein</fullName>
    </submittedName>
</protein>
<sequence>MDEPTTYEELAQMTDCLRPLVAPTDISTYDAIFPTSPHPKIATIASLVNELYTLFIEMGYLPPASVSFAPHTSCPISLKHAALFGLEKQVVDLLQLLPYYDGTGPDWNFGSDQAEFLYWGEFDDDLRGEGKENIWWRKFGDPLFYTDVGQRGAKAVGWNLRCKDVDEEGGEMEEEEEEEEEEKGWLMIDEPEDDDLKDKDWDEEATDDSQNTDDGEASDDEEMTDASFSDDEVVEAEEIFALQQDTLLANAALEEEEAETAAAKAKEEEEEQAFRKAIEEDPRDERLLLYMRPWHVTLNRIGNRGTVLFLNTHNFTISQTCYGNICDFRHNAIPYLRNLINNFKTLNWIPGGLYSSDHDNERYTAYQNLYLEAGWPDTFDREKFKKSRKNYETELRQRHNGQQPLRDLSEHVSTMRLRELNKLRYYHTLEELASLSSNADADERKNLEQGIDRFGREFLPAHFEPVDKDELERYKDTLNDVLKKGPEGSRTKSLRKLIAEMELEMQATSFEEKDWLLYGLRRKQALAVDSKMKAGFQWECAWRGSPIDLVDVELTPEIVKEMAREKYERYLPEQTPSSV</sequence>
<dbReference type="AlphaFoldDB" id="A0A9P8E7Q3"/>
<dbReference type="EMBL" id="JAHFXF010000739">
    <property type="protein sequence ID" value="KAG9683113.1"/>
    <property type="molecule type" value="Genomic_DNA"/>
</dbReference>
<evidence type="ECO:0000256" key="1">
    <source>
        <dbReference type="SAM" id="MobiDB-lite"/>
    </source>
</evidence>
<evidence type="ECO:0000313" key="3">
    <source>
        <dbReference type="Proteomes" id="UP000779574"/>
    </source>
</evidence>
<accession>A0A9P8E7Q3</accession>
<dbReference type="OrthoDB" id="5327951at2759"/>
<proteinExistence type="predicted"/>
<feature type="region of interest" description="Disordered" evidence="1">
    <location>
        <begin position="165"/>
        <end position="229"/>
    </location>
</feature>
<feature type="compositionally biased region" description="Acidic residues" evidence="1">
    <location>
        <begin position="165"/>
        <end position="182"/>
    </location>
</feature>